<dbReference type="WBParaSite" id="HPBE_0002068701-mRNA-1">
    <property type="protein sequence ID" value="HPBE_0002068701-mRNA-1"/>
    <property type="gene ID" value="HPBE_0002068701"/>
</dbReference>
<sequence length="304" mass="34316">MQGHRYLVTANKSRFRDPKEFEQVIDNSFIVALFRPRQIDYMRFACTPKDNSAEIYAFLADIQYIPSAPPVQGDMRLVEQSYKHLIEAKLTDFTLFESRPKKVMHFLEPLYSTACGTIAACVAEASDHRVHNVIWTSLDINAFPAKVEFQIPVSSKSGWAVGNFVEGAYQADILEARIIHLVMEDTRVWFTAELLLKDTTRFRSYMLSTPHRRMAVGTSLSSVEERTNPVLAMLENCPMASTFEPDTTSWLAARAVLAGDADILAQQVEERASITVNVSGRARAQRRPSQCRKLVQSAEPCPNH</sequence>
<accession>A0A183GED6</accession>
<dbReference type="OrthoDB" id="5871651at2759"/>
<reference evidence="3" key="2">
    <citation type="submission" date="2019-09" db="UniProtKB">
        <authorList>
            <consortium name="WormBaseParasite"/>
        </authorList>
    </citation>
    <scope>IDENTIFICATION</scope>
</reference>
<evidence type="ECO:0000313" key="3">
    <source>
        <dbReference type="WBParaSite" id="HPBE_0002068701-mRNA-1"/>
    </source>
</evidence>
<evidence type="ECO:0000313" key="1">
    <source>
        <dbReference type="EMBL" id="VDP21350.1"/>
    </source>
</evidence>
<protein>
    <submittedName>
        <fullName evidence="3">DUF1336 domain-containing protein</fullName>
    </submittedName>
</protein>
<dbReference type="Proteomes" id="UP000050761">
    <property type="component" value="Unassembled WGS sequence"/>
</dbReference>
<name>A0A183GED6_HELPZ</name>
<evidence type="ECO:0000313" key="2">
    <source>
        <dbReference type="Proteomes" id="UP000050761"/>
    </source>
</evidence>
<keyword evidence="2" id="KW-1185">Reference proteome</keyword>
<dbReference type="EMBL" id="UZAH01032365">
    <property type="protein sequence ID" value="VDP21350.1"/>
    <property type="molecule type" value="Genomic_DNA"/>
</dbReference>
<proteinExistence type="predicted"/>
<dbReference type="AlphaFoldDB" id="A0A183GED6"/>
<reference evidence="1 2" key="1">
    <citation type="submission" date="2018-11" db="EMBL/GenBank/DDBJ databases">
        <authorList>
            <consortium name="Pathogen Informatics"/>
        </authorList>
    </citation>
    <scope>NUCLEOTIDE SEQUENCE [LARGE SCALE GENOMIC DNA]</scope>
</reference>
<gene>
    <name evidence="1" type="ORF">HPBE_LOCUS20686</name>
</gene>
<accession>A0A3P8BTP1</accession>
<organism evidence="2 3">
    <name type="scientific">Heligmosomoides polygyrus</name>
    <name type="common">Parasitic roundworm</name>
    <dbReference type="NCBI Taxonomy" id="6339"/>
    <lineage>
        <taxon>Eukaryota</taxon>
        <taxon>Metazoa</taxon>
        <taxon>Ecdysozoa</taxon>
        <taxon>Nematoda</taxon>
        <taxon>Chromadorea</taxon>
        <taxon>Rhabditida</taxon>
        <taxon>Rhabditina</taxon>
        <taxon>Rhabditomorpha</taxon>
        <taxon>Strongyloidea</taxon>
        <taxon>Heligmosomidae</taxon>
        <taxon>Heligmosomoides</taxon>
    </lineage>
</organism>